<dbReference type="InterPro" id="IPR018650">
    <property type="entry name" value="STSV1_Orf64"/>
</dbReference>
<keyword evidence="1" id="KW-0472">Membrane</keyword>
<feature type="transmembrane region" description="Helical" evidence="1">
    <location>
        <begin position="168"/>
        <end position="196"/>
    </location>
</feature>
<dbReference type="RefSeq" id="WP_014788029.1">
    <property type="nucleotide sequence ID" value="NC_018015.1"/>
</dbReference>
<keyword evidence="3" id="KW-1185">Reference proteome</keyword>
<feature type="transmembrane region" description="Helical" evidence="1">
    <location>
        <begin position="145"/>
        <end position="161"/>
    </location>
</feature>
<dbReference type="OrthoDB" id="44002at2157"/>
<reference evidence="2 3" key="1">
    <citation type="journal article" date="2012" name="J. Bacteriol.">
        <title>Complete Genome Sequence of the Hyperthermophilic Archaeon Thermococcus sp. Strain CL1, Isolated from a Paralvinella sp. Polychaete Worm Collected from a Hydrothermal Vent.</title>
        <authorList>
            <person name="Jung J.H."/>
            <person name="Holden J.F."/>
            <person name="Seo D.H."/>
            <person name="Park K.H."/>
            <person name="Shin H."/>
            <person name="Ryu S."/>
            <person name="Lee J.H."/>
            <person name="Park C.S."/>
        </authorList>
    </citation>
    <scope>NUCLEOTIDE SEQUENCE [LARGE SCALE GENOMIC DNA]</scope>
    <source>
        <strain evidence="3">DSM 27260 / KACC 17922 / CL1</strain>
    </source>
</reference>
<feature type="transmembrane region" description="Helical" evidence="1">
    <location>
        <begin position="7"/>
        <end position="26"/>
    </location>
</feature>
<dbReference type="GeneID" id="13038830"/>
<evidence type="ECO:0000256" key="1">
    <source>
        <dbReference type="SAM" id="Phobius"/>
    </source>
</evidence>
<dbReference type="AlphaFoldDB" id="I3ZRQ4"/>
<evidence type="ECO:0000313" key="3">
    <source>
        <dbReference type="Proteomes" id="UP000006064"/>
    </source>
</evidence>
<dbReference type="KEGG" id="thm:CL1_0173"/>
<accession>I3ZRQ4</accession>
<name>I3ZRQ4_THECF</name>
<feature type="transmembrane region" description="Helical" evidence="1">
    <location>
        <begin position="122"/>
        <end position="139"/>
    </location>
</feature>
<proteinExistence type="predicted"/>
<evidence type="ECO:0000313" key="2">
    <source>
        <dbReference type="EMBL" id="AFL94388.1"/>
    </source>
</evidence>
<feature type="transmembrane region" description="Helical" evidence="1">
    <location>
        <begin position="226"/>
        <end position="244"/>
    </location>
</feature>
<protein>
    <recommendedName>
        <fullName evidence="4">DUF2079 domain-containing protein</fullName>
    </recommendedName>
</protein>
<evidence type="ECO:0008006" key="4">
    <source>
        <dbReference type="Google" id="ProtNLM"/>
    </source>
</evidence>
<organism evidence="2 3">
    <name type="scientific">Thermococcus cleftensis (strain DSM 27260 / KACC 17922 / CL1)</name>
    <dbReference type="NCBI Taxonomy" id="163003"/>
    <lineage>
        <taxon>Archaea</taxon>
        <taxon>Methanobacteriati</taxon>
        <taxon>Methanobacteriota</taxon>
        <taxon>Thermococci</taxon>
        <taxon>Thermococcales</taxon>
        <taxon>Thermococcaceae</taxon>
        <taxon>Thermococcus</taxon>
    </lineage>
</organism>
<feature type="transmembrane region" description="Helical" evidence="1">
    <location>
        <begin position="94"/>
        <end position="113"/>
    </location>
</feature>
<dbReference type="Proteomes" id="UP000006064">
    <property type="component" value="Chromosome"/>
</dbReference>
<sequence length="490" mass="54921">MQKRRSSYFLWVTMVTYSAAMVLISFNRHYTFRTNAFDMGIFMQSLWSTVHGDFMYNTVEWFVFCAPNHFRIHLSPVLAVLAPLYGLLPHAETLLVIQTVVISLSAYLLYLLAGRIIGESKIALALVVMYLGNSLVQGINSYDFHAVPFAMPFIFLAALMIEQKRYGLALLSALGILSAREDAGIAVISLGLFYLLKNREIFSPSTYVSIIRALKSGTLDELERTSLVFIAVGTAWILLGWVVVDSSHLASFYGGLLDGCNIPMKAVYFLVASATLGMLTFLKPKYSLLLTALPWAEILLSCEKNLYRVGFQYPYMLVPLSMIAIMYALAEMPGNRRSRTVVMALALGLFVSTVTSPVLPGENGLTGILEIPANYYVPVTGHDRMLMDVTRALAATDFSVLTQNDIFPHLANRENTYVIWASYCGRALPRADLVLLDWTLSYADYNFLVEDLLSEYTVIYKRDGVEIWVRNDLIGTREVENLQRVLEGIQ</sequence>
<feature type="transmembrane region" description="Helical" evidence="1">
    <location>
        <begin position="342"/>
        <end position="359"/>
    </location>
</feature>
<gene>
    <name evidence="2" type="ORF">CL1_0173</name>
</gene>
<feature type="transmembrane region" description="Helical" evidence="1">
    <location>
        <begin position="265"/>
        <end position="282"/>
    </location>
</feature>
<keyword evidence="1" id="KW-0812">Transmembrane</keyword>
<keyword evidence="1" id="KW-1133">Transmembrane helix</keyword>
<dbReference type="Pfam" id="PF09852">
    <property type="entry name" value="DUF2079"/>
    <property type="match status" value="1"/>
</dbReference>
<feature type="transmembrane region" description="Helical" evidence="1">
    <location>
        <begin position="313"/>
        <end position="330"/>
    </location>
</feature>
<dbReference type="HOGENOM" id="CLU_043492_0_0_2"/>
<dbReference type="EMBL" id="CP003651">
    <property type="protein sequence ID" value="AFL94388.1"/>
    <property type="molecule type" value="Genomic_DNA"/>
</dbReference>
<dbReference type="STRING" id="163003.CL1_0173"/>